<sequence>MIASIAALVDEYNEWARDEGVNQMTRSLIEGMLEERGIKVGKAKWNTNNDGFYLGTGKVCAIGIGLKSDTATRVAAHHFGLKIDEDDTEEEERPAKVVNFPGRRKF</sequence>
<gene>
    <name evidence="1" type="ORF">DEW08_02295</name>
</gene>
<dbReference type="AlphaFoldDB" id="A0A2S2CKZ5"/>
<protein>
    <submittedName>
        <fullName evidence="1">Uncharacterized protein</fullName>
    </submittedName>
</protein>
<name>A0A2S2CKZ5_9PROT</name>
<evidence type="ECO:0000313" key="1">
    <source>
        <dbReference type="EMBL" id="AWK85164.1"/>
    </source>
</evidence>
<dbReference type="RefSeq" id="WP_109324146.1">
    <property type="nucleotide sequence ID" value="NZ_CP029352.1"/>
</dbReference>
<dbReference type="EMBL" id="CP029352">
    <property type="protein sequence ID" value="AWK85164.1"/>
    <property type="molecule type" value="Genomic_DNA"/>
</dbReference>
<evidence type="ECO:0000313" key="2">
    <source>
        <dbReference type="Proteomes" id="UP000245629"/>
    </source>
</evidence>
<accession>A0A2S2CKZ5</accession>
<reference evidence="2" key="1">
    <citation type="submission" date="2018-05" db="EMBL/GenBank/DDBJ databases">
        <title>Azospirillum thermophila sp. nov., a novel isolated from hot spring.</title>
        <authorList>
            <person name="Zhao Z."/>
        </authorList>
    </citation>
    <scope>NUCLEOTIDE SEQUENCE [LARGE SCALE GENOMIC DNA]</scope>
    <source>
        <strain evidence="2">CFH 70021</strain>
    </source>
</reference>
<proteinExistence type="predicted"/>
<organism evidence="1 2">
    <name type="scientific">Azospirillum thermophilum</name>
    <dbReference type="NCBI Taxonomy" id="2202148"/>
    <lineage>
        <taxon>Bacteria</taxon>
        <taxon>Pseudomonadati</taxon>
        <taxon>Pseudomonadota</taxon>
        <taxon>Alphaproteobacteria</taxon>
        <taxon>Rhodospirillales</taxon>
        <taxon>Azospirillaceae</taxon>
        <taxon>Azospirillum</taxon>
    </lineage>
</organism>
<dbReference type="KEGG" id="azz:DEW08_02295"/>
<keyword evidence="2" id="KW-1185">Reference proteome</keyword>
<dbReference type="Proteomes" id="UP000245629">
    <property type="component" value="Chromosome 1"/>
</dbReference>